<keyword evidence="1" id="KW-1133">Transmembrane helix</keyword>
<dbReference type="SUPFAM" id="SSF51735">
    <property type="entry name" value="NAD(P)-binding Rossmann-fold domains"/>
    <property type="match status" value="1"/>
</dbReference>
<gene>
    <name evidence="4" type="primary">LOC108557368</name>
</gene>
<dbReference type="Pfam" id="PF01370">
    <property type="entry name" value="Epimerase"/>
    <property type="match status" value="1"/>
</dbReference>
<evidence type="ECO:0000313" key="4">
    <source>
        <dbReference type="RefSeq" id="XP_017769344.1"/>
    </source>
</evidence>
<evidence type="ECO:0000256" key="1">
    <source>
        <dbReference type="SAM" id="Phobius"/>
    </source>
</evidence>
<keyword evidence="3" id="KW-1185">Reference proteome</keyword>
<reference evidence="4" key="1">
    <citation type="submission" date="2025-08" db="UniProtKB">
        <authorList>
            <consortium name="RefSeq"/>
        </authorList>
    </citation>
    <scope>IDENTIFICATION</scope>
    <source>
        <tissue evidence="4">Whole Larva</tissue>
    </source>
</reference>
<keyword evidence="1" id="KW-0812">Transmembrane</keyword>
<sequence length="366" mass="41252">MEQKKNVIILGGCGFIGRNLVAYLVSNKLVNRLRVVDKVPPQVAWLHPEHQKYFDDPIVEFKHANLVVLESCKNAFLVDDEISGWDYAINCAGETKYGQSSLIYKEGVYKLSSHCIEVATLCKVKHYIDISSGQVFSSDKPGDEEHDCAPWTYVAKWKHEAESIIRKSRTKCTILRPALVYGRGDRQGLTSRAMVAAIYKFLNEPMKFLWDSDIRVNTVHVDDLCRAIWYVCGREEAVGQIYNVVDQAGSTQGSLASMLSEIFKVKVSYYGNLVSSVVDLGNAADEANDKHLVAWANACQQDDIQNTPLSPYMDFELLQNKHLNLDGTKLRNLGFTYTVPKPTVESIREALKYFLDMKVFPPSLVP</sequence>
<dbReference type="InterPro" id="IPR050177">
    <property type="entry name" value="Lipid_A_modif_metabolic_enz"/>
</dbReference>
<dbReference type="InterPro" id="IPR001509">
    <property type="entry name" value="Epimerase_deHydtase"/>
</dbReference>
<dbReference type="InterPro" id="IPR036291">
    <property type="entry name" value="NAD(P)-bd_dom_sf"/>
</dbReference>
<feature type="domain" description="NAD-dependent epimerase/dehydratase" evidence="2">
    <location>
        <begin position="7"/>
        <end position="244"/>
    </location>
</feature>
<dbReference type="GeneID" id="108557368"/>
<accession>A0ABM1M444</accession>
<dbReference type="Gene3D" id="3.40.50.720">
    <property type="entry name" value="NAD(P)-binding Rossmann-like Domain"/>
    <property type="match status" value="1"/>
</dbReference>
<organism evidence="3 4">
    <name type="scientific">Nicrophorus vespilloides</name>
    <name type="common">Boreal carrion beetle</name>
    <dbReference type="NCBI Taxonomy" id="110193"/>
    <lineage>
        <taxon>Eukaryota</taxon>
        <taxon>Metazoa</taxon>
        <taxon>Ecdysozoa</taxon>
        <taxon>Arthropoda</taxon>
        <taxon>Hexapoda</taxon>
        <taxon>Insecta</taxon>
        <taxon>Pterygota</taxon>
        <taxon>Neoptera</taxon>
        <taxon>Endopterygota</taxon>
        <taxon>Coleoptera</taxon>
        <taxon>Polyphaga</taxon>
        <taxon>Staphyliniformia</taxon>
        <taxon>Silphidae</taxon>
        <taxon>Nicrophorinae</taxon>
        <taxon>Nicrophorus</taxon>
    </lineage>
</organism>
<dbReference type="PANTHER" id="PTHR43245">
    <property type="entry name" value="BIFUNCTIONAL POLYMYXIN RESISTANCE PROTEIN ARNA"/>
    <property type="match status" value="1"/>
</dbReference>
<feature type="transmembrane region" description="Helical" evidence="1">
    <location>
        <begin position="7"/>
        <end position="25"/>
    </location>
</feature>
<dbReference type="RefSeq" id="XP_017769344.1">
    <property type="nucleotide sequence ID" value="XM_017913855.1"/>
</dbReference>
<keyword evidence="1" id="KW-0472">Membrane</keyword>
<dbReference type="PANTHER" id="PTHR43245:SF11">
    <property type="entry name" value="LD23561P"/>
    <property type="match status" value="1"/>
</dbReference>
<evidence type="ECO:0000313" key="3">
    <source>
        <dbReference type="Proteomes" id="UP000695000"/>
    </source>
</evidence>
<name>A0ABM1M444_NICVS</name>
<evidence type="ECO:0000259" key="2">
    <source>
        <dbReference type="Pfam" id="PF01370"/>
    </source>
</evidence>
<protein>
    <submittedName>
        <fullName evidence="4">Uncharacterized protein LOC108557368</fullName>
    </submittedName>
</protein>
<proteinExistence type="predicted"/>
<dbReference type="Proteomes" id="UP000695000">
    <property type="component" value="Unplaced"/>
</dbReference>